<dbReference type="SUPFAM" id="SSF47473">
    <property type="entry name" value="EF-hand"/>
    <property type="match status" value="1"/>
</dbReference>
<feature type="domain" description="EF-hand" evidence="1">
    <location>
        <begin position="15"/>
        <end position="50"/>
    </location>
</feature>
<dbReference type="Pfam" id="PF13499">
    <property type="entry name" value="EF-hand_7"/>
    <property type="match status" value="1"/>
</dbReference>
<evidence type="ECO:0000259" key="1">
    <source>
        <dbReference type="PROSITE" id="PS50222"/>
    </source>
</evidence>
<gene>
    <name evidence="2" type="primary">efcab2</name>
</gene>
<evidence type="ECO:0000313" key="2">
    <source>
        <dbReference type="Ensembl" id="ENSGMOP00000022646.1"/>
    </source>
</evidence>
<dbReference type="Ensembl" id="ENSGMOT00000066588.1">
    <property type="protein sequence ID" value="ENSGMOP00000022646.1"/>
    <property type="gene ID" value="ENSGMOG00000012736.2"/>
</dbReference>
<dbReference type="PANTHER" id="PTHR46763:SF1">
    <property type="entry name" value="DYNEIN REGULATORY COMPLEX PROTEIN 8"/>
    <property type="match status" value="1"/>
</dbReference>
<dbReference type="OMA" id="MTKEGEP"/>
<feature type="domain" description="EF-hand" evidence="1">
    <location>
        <begin position="91"/>
        <end position="126"/>
    </location>
</feature>
<protein>
    <recommendedName>
        <fullName evidence="1">EF-hand domain-containing protein</fullName>
    </recommendedName>
</protein>
<dbReference type="PANTHER" id="PTHR46763">
    <property type="entry name" value="DYNEIN REGULATORY COMPLEX PROTEIN 8"/>
    <property type="match status" value="1"/>
</dbReference>
<name>A0A8C4ZX71_GADMO</name>
<accession>A0A8C4ZX71</accession>
<sequence>MLFPSALGPEILVTGVHKRINDAFQVFDHDLNKTVDVREIGAIVRSLGCFPTEAELLDIIDEVEEPNGFICFERFLPTMSKILMENKFRPIPEDTLLKAFEVLDQQKKGHLEPNELTEYMRQGDEPFTQLEMEEMLSSAVEPDSNLIYYKDFVNMMVLDGER</sequence>
<keyword evidence="3" id="KW-1185">Reference proteome</keyword>
<dbReference type="GO" id="GO:0005509">
    <property type="term" value="F:calcium ion binding"/>
    <property type="evidence" value="ECO:0007669"/>
    <property type="project" value="InterPro"/>
</dbReference>
<dbReference type="FunFam" id="1.10.238.10:FF:000001">
    <property type="entry name" value="Calmodulin 1"/>
    <property type="match status" value="1"/>
</dbReference>
<dbReference type="AlphaFoldDB" id="A0A8C4ZX71"/>
<organism evidence="2 3">
    <name type="scientific">Gadus morhua</name>
    <name type="common">Atlantic cod</name>
    <dbReference type="NCBI Taxonomy" id="8049"/>
    <lineage>
        <taxon>Eukaryota</taxon>
        <taxon>Metazoa</taxon>
        <taxon>Chordata</taxon>
        <taxon>Craniata</taxon>
        <taxon>Vertebrata</taxon>
        <taxon>Euteleostomi</taxon>
        <taxon>Actinopterygii</taxon>
        <taxon>Neopterygii</taxon>
        <taxon>Teleostei</taxon>
        <taxon>Neoteleostei</taxon>
        <taxon>Acanthomorphata</taxon>
        <taxon>Zeiogadaria</taxon>
        <taxon>Gadariae</taxon>
        <taxon>Gadiformes</taxon>
        <taxon>Gadoidei</taxon>
        <taxon>Gadidae</taxon>
        <taxon>Gadus</taxon>
    </lineage>
</organism>
<dbReference type="InterPro" id="IPR002048">
    <property type="entry name" value="EF_hand_dom"/>
</dbReference>
<dbReference type="Proteomes" id="UP000694546">
    <property type="component" value="Chromosome 14"/>
</dbReference>
<dbReference type="GeneTree" id="ENSGT00940000167557"/>
<dbReference type="InterPro" id="IPR011992">
    <property type="entry name" value="EF-hand-dom_pair"/>
</dbReference>
<evidence type="ECO:0000313" key="3">
    <source>
        <dbReference type="Proteomes" id="UP000694546"/>
    </source>
</evidence>
<dbReference type="PROSITE" id="PS50222">
    <property type="entry name" value="EF_HAND_2"/>
    <property type="match status" value="2"/>
</dbReference>
<reference evidence="2" key="2">
    <citation type="submission" date="2025-09" db="UniProtKB">
        <authorList>
            <consortium name="Ensembl"/>
        </authorList>
    </citation>
    <scope>IDENTIFICATION</scope>
</reference>
<dbReference type="Gene3D" id="1.10.238.10">
    <property type="entry name" value="EF-hand"/>
    <property type="match status" value="2"/>
</dbReference>
<reference evidence="2" key="1">
    <citation type="submission" date="2025-08" db="UniProtKB">
        <authorList>
            <consortium name="Ensembl"/>
        </authorList>
    </citation>
    <scope>IDENTIFICATION</scope>
</reference>
<proteinExistence type="predicted"/>